<evidence type="ECO:0000313" key="1">
    <source>
        <dbReference type="EnsemblPlants" id="OB03G48120.1"/>
    </source>
</evidence>
<name>J3LUT6_ORYBR</name>
<reference evidence="1" key="1">
    <citation type="journal article" date="2013" name="Nat. Commun.">
        <title>Whole-genome sequencing of Oryza brachyantha reveals mechanisms underlying Oryza genome evolution.</title>
        <authorList>
            <person name="Chen J."/>
            <person name="Huang Q."/>
            <person name="Gao D."/>
            <person name="Wang J."/>
            <person name="Lang Y."/>
            <person name="Liu T."/>
            <person name="Li B."/>
            <person name="Bai Z."/>
            <person name="Luis Goicoechea J."/>
            <person name="Liang C."/>
            <person name="Chen C."/>
            <person name="Zhang W."/>
            <person name="Sun S."/>
            <person name="Liao Y."/>
            <person name="Zhang X."/>
            <person name="Yang L."/>
            <person name="Song C."/>
            <person name="Wang M."/>
            <person name="Shi J."/>
            <person name="Liu G."/>
            <person name="Liu J."/>
            <person name="Zhou H."/>
            <person name="Zhou W."/>
            <person name="Yu Q."/>
            <person name="An N."/>
            <person name="Chen Y."/>
            <person name="Cai Q."/>
            <person name="Wang B."/>
            <person name="Liu B."/>
            <person name="Min J."/>
            <person name="Huang Y."/>
            <person name="Wu H."/>
            <person name="Li Z."/>
            <person name="Zhang Y."/>
            <person name="Yin Y."/>
            <person name="Song W."/>
            <person name="Jiang J."/>
            <person name="Jackson S.A."/>
            <person name="Wing R.A."/>
            <person name="Wang J."/>
            <person name="Chen M."/>
        </authorList>
    </citation>
    <scope>NUCLEOTIDE SEQUENCE [LARGE SCALE GENOMIC DNA]</scope>
    <source>
        <strain evidence="1">cv. IRGC 101232</strain>
    </source>
</reference>
<dbReference type="HOGENOM" id="CLU_2838743_0_0_1"/>
<reference evidence="1" key="2">
    <citation type="submission" date="2013-04" db="UniProtKB">
        <authorList>
            <consortium name="EnsemblPlants"/>
        </authorList>
    </citation>
    <scope>IDENTIFICATION</scope>
</reference>
<dbReference type="EnsemblPlants" id="OB03G48120.1">
    <property type="protein sequence ID" value="OB03G48120.1"/>
    <property type="gene ID" value="OB03G48120"/>
</dbReference>
<evidence type="ECO:0000313" key="2">
    <source>
        <dbReference type="Proteomes" id="UP000006038"/>
    </source>
</evidence>
<sequence length="66" mass="8025">MCETCNIHSRYRDHDMKFMSFQQPHKSIFAIVLVSEDSCWYLHTPQLVRRMQQTAEVNVYWLNMVM</sequence>
<keyword evidence="2" id="KW-1185">Reference proteome</keyword>
<proteinExistence type="predicted"/>
<dbReference type="Gramene" id="OB03G48120.1">
    <property type="protein sequence ID" value="OB03G48120.1"/>
    <property type="gene ID" value="OB03G48120"/>
</dbReference>
<protein>
    <submittedName>
        <fullName evidence="1">Uncharacterized protein</fullName>
    </submittedName>
</protein>
<accession>J3LUT6</accession>
<dbReference type="AlphaFoldDB" id="J3LUT6"/>
<organism evidence="1">
    <name type="scientific">Oryza brachyantha</name>
    <name type="common">malo sina</name>
    <dbReference type="NCBI Taxonomy" id="4533"/>
    <lineage>
        <taxon>Eukaryota</taxon>
        <taxon>Viridiplantae</taxon>
        <taxon>Streptophyta</taxon>
        <taxon>Embryophyta</taxon>
        <taxon>Tracheophyta</taxon>
        <taxon>Spermatophyta</taxon>
        <taxon>Magnoliopsida</taxon>
        <taxon>Liliopsida</taxon>
        <taxon>Poales</taxon>
        <taxon>Poaceae</taxon>
        <taxon>BOP clade</taxon>
        <taxon>Oryzoideae</taxon>
        <taxon>Oryzeae</taxon>
        <taxon>Oryzinae</taxon>
        <taxon>Oryza</taxon>
    </lineage>
</organism>
<dbReference type="Proteomes" id="UP000006038">
    <property type="component" value="Chromosome 3"/>
</dbReference>